<proteinExistence type="predicted"/>
<accession>A0A0V0HV18</accession>
<name>A0A0V0HV18_SOLCH</name>
<sequence>MISYLMSIVFGPNLCTFTNSQGSLSIHNHKPSRSHQDWSIFTSSVAVRTRTWDPHLAIPYRVVVLVTFEVKSGLHKQKALLFPVTGGTTIQSSVQYIRQHSRTSSYSQNAEKCTEPAKYIILSRIIEHTSRNLWDEFYGAWLS</sequence>
<protein>
    <submittedName>
        <fullName evidence="1">Putative ovule protein</fullName>
    </submittedName>
</protein>
<dbReference type="AlphaFoldDB" id="A0A0V0HV18"/>
<dbReference type="EMBL" id="GEDG01014771">
    <property type="protein sequence ID" value="JAP24084.1"/>
    <property type="molecule type" value="Transcribed_RNA"/>
</dbReference>
<organism evidence="1">
    <name type="scientific">Solanum chacoense</name>
    <name type="common">Chaco potato</name>
    <dbReference type="NCBI Taxonomy" id="4108"/>
    <lineage>
        <taxon>Eukaryota</taxon>
        <taxon>Viridiplantae</taxon>
        <taxon>Streptophyta</taxon>
        <taxon>Embryophyta</taxon>
        <taxon>Tracheophyta</taxon>
        <taxon>Spermatophyta</taxon>
        <taxon>Magnoliopsida</taxon>
        <taxon>eudicotyledons</taxon>
        <taxon>Gunneridae</taxon>
        <taxon>Pentapetalae</taxon>
        <taxon>asterids</taxon>
        <taxon>lamiids</taxon>
        <taxon>Solanales</taxon>
        <taxon>Solanaceae</taxon>
        <taxon>Solanoideae</taxon>
        <taxon>Solaneae</taxon>
        <taxon>Solanum</taxon>
    </lineage>
</organism>
<reference evidence="1" key="1">
    <citation type="submission" date="2015-12" db="EMBL/GenBank/DDBJ databases">
        <title>Gene expression during late stages of embryo sac development: a critical building block for successful pollen-pistil interactions.</title>
        <authorList>
            <person name="Liu Y."/>
            <person name="Joly V."/>
            <person name="Sabar M."/>
            <person name="Matton D.P."/>
        </authorList>
    </citation>
    <scope>NUCLEOTIDE SEQUENCE</scope>
</reference>
<evidence type="ECO:0000313" key="1">
    <source>
        <dbReference type="EMBL" id="JAP24084.1"/>
    </source>
</evidence>